<dbReference type="GO" id="GO:0030295">
    <property type="term" value="F:protein kinase activator activity"/>
    <property type="evidence" value="ECO:0007669"/>
    <property type="project" value="TreeGrafter"/>
</dbReference>
<evidence type="ECO:0000259" key="14">
    <source>
        <dbReference type="PROSITE" id="PS50885"/>
    </source>
</evidence>
<dbReference type="SMART" id="SM00304">
    <property type="entry name" value="HAMP"/>
    <property type="match status" value="1"/>
</dbReference>
<dbReference type="Pfam" id="PF00512">
    <property type="entry name" value="HisKA"/>
    <property type="match status" value="1"/>
</dbReference>
<keyword evidence="8 15" id="KW-0418">Kinase</keyword>
<dbReference type="PANTHER" id="PTHR42878:SF3">
    <property type="entry name" value="HISTIDINE PROTEIN KINASE SAES"/>
    <property type="match status" value="1"/>
</dbReference>
<dbReference type="Gene3D" id="1.10.287.130">
    <property type="match status" value="1"/>
</dbReference>
<dbReference type="EMBL" id="CP038015">
    <property type="protein sequence ID" value="QBP39691.1"/>
    <property type="molecule type" value="Genomic_DNA"/>
</dbReference>
<dbReference type="PROSITE" id="PS50109">
    <property type="entry name" value="HIS_KIN"/>
    <property type="match status" value="1"/>
</dbReference>
<evidence type="ECO:0000256" key="6">
    <source>
        <dbReference type="ARBA" id="ARBA00022679"/>
    </source>
</evidence>
<dbReference type="InterPro" id="IPR050351">
    <property type="entry name" value="BphY/WalK/GraS-like"/>
</dbReference>
<dbReference type="AlphaFoldDB" id="A0A4P6ZTQ1"/>
<dbReference type="InterPro" id="IPR003661">
    <property type="entry name" value="HisK_dim/P_dom"/>
</dbReference>
<dbReference type="SUPFAM" id="SSF47384">
    <property type="entry name" value="Homodimeric domain of signal transducing histidine kinase"/>
    <property type="match status" value="1"/>
</dbReference>
<evidence type="ECO:0000256" key="8">
    <source>
        <dbReference type="ARBA" id="ARBA00022777"/>
    </source>
</evidence>
<comment type="catalytic activity">
    <reaction evidence="1">
        <text>ATP + protein L-histidine = ADP + protein N-phospho-L-histidine.</text>
        <dbReference type="EC" id="2.7.13.3"/>
    </reaction>
</comment>
<dbReference type="GO" id="GO:0000156">
    <property type="term" value="F:phosphorelay response regulator activity"/>
    <property type="evidence" value="ECO:0007669"/>
    <property type="project" value="TreeGrafter"/>
</dbReference>
<evidence type="ECO:0000256" key="9">
    <source>
        <dbReference type="ARBA" id="ARBA00022840"/>
    </source>
</evidence>
<protein>
    <recommendedName>
        <fullName evidence="3">histidine kinase</fullName>
        <ecNumber evidence="3">2.7.13.3</ecNumber>
    </recommendedName>
</protein>
<dbReference type="InterPro" id="IPR004358">
    <property type="entry name" value="Sig_transdc_His_kin-like_C"/>
</dbReference>
<sequence length="452" mass="51446">MNRISMKLAAYFLLAVLILEGLMMIYLHRTIVHAQEDAQFSQLLERGANHRDVLQDSYSQETLMHIELMESSPERQVAILDADRQWTAGSDSSKALVDNFQQNLTAVPARDSVVINDWQQYNYIVTLHPFEAENGQRGSVVMFESSKSLHSLMERLNTHFRIAGLASLLILFVVYVGLSRIITRPLIRMIEATERLSSGDFRVKLTHQSRDELGELSKSIQKLADDLEHTKKERMEFLAAISHELRTPLTYLSGYSSVLKRDDLSAQDRQRYVSILEEESTRLTELVKNLFDLAQMGETTFTISKESVQSSPFFSNVLQRVEPSFQLEEKYLQLSIREEFEMFVDPVRVEQIVINLLDNARKYSPIGSTTRMDVFLQDGLTVIRIEDEGIGIHPLNFELIFEKLVRVEKSRSREYGGAGLGLAIVKELVDAHGGRIEVISDVGKGSVFTVIL</sequence>
<gene>
    <name evidence="15" type="ORF">E2636_00300</name>
</gene>
<dbReference type="SUPFAM" id="SSF158472">
    <property type="entry name" value="HAMP domain-like"/>
    <property type="match status" value="1"/>
</dbReference>
<dbReference type="FunFam" id="1.10.287.130:FF:000001">
    <property type="entry name" value="Two-component sensor histidine kinase"/>
    <property type="match status" value="1"/>
</dbReference>
<feature type="transmembrane region" description="Helical" evidence="12">
    <location>
        <begin position="160"/>
        <end position="178"/>
    </location>
</feature>
<dbReference type="SUPFAM" id="SSF55874">
    <property type="entry name" value="ATPase domain of HSP90 chaperone/DNA topoisomerase II/histidine kinase"/>
    <property type="match status" value="1"/>
</dbReference>
<keyword evidence="7" id="KW-0547">Nucleotide-binding</keyword>
<keyword evidence="16" id="KW-1185">Reference proteome</keyword>
<evidence type="ECO:0000256" key="12">
    <source>
        <dbReference type="SAM" id="Phobius"/>
    </source>
</evidence>
<evidence type="ECO:0000256" key="10">
    <source>
        <dbReference type="ARBA" id="ARBA00023012"/>
    </source>
</evidence>
<evidence type="ECO:0000256" key="7">
    <source>
        <dbReference type="ARBA" id="ARBA00022741"/>
    </source>
</evidence>
<evidence type="ECO:0000256" key="5">
    <source>
        <dbReference type="ARBA" id="ARBA00022553"/>
    </source>
</evidence>
<feature type="domain" description="Histidine kinase" evidence="13">
    <location>
        <begin position="240"/>
        <end position="452"/>
    </location>
</feature>
<keyword evidence="10" id="KW-0902">Two-component regulatory system</keyword>
<dbReference type="PANTHER" id="PTHR42878">
    <property type="entry name" value="TWO-COMPONENT HISTIDINE KINASE"/>
    <property type="match status" value="1"/>
</dbReference>
<keyword evidence="12" id="KW-0812">Transmembrane</keyword>
<evidence type="ECO:0000313" key="16">
    <source>
        <dbReference type="Proteomes" id="UP000294292"/>
    </source>
</evidence>
<dbReference type="RefSeq" id="WP_134207973.1">
    <property type="nucleotide sequence ID" value="NZ_CP038015.1"/>
</dbReference>
<evidence type="ECO:0000313" key="15">
    <source>
        <dbReference type="EMBL" id="QBP39691.1"/>
    </source>
</evidence>
<dbReference type="Gene3D" id="3.30.565.10">
    <property type="entry name" value="Histidine kinase-like ATPase, C-terminal domain"/>
    <property type="match status" value="1"/>
</dbReference>
<dbReference type="CDD" id="cd06225">
    <property type="entry name" value="HAMP"/>
    <property type="match status" value="1"/>
</dbReference>
<dbReference type="PROSITE" id="PS50885">
    <property type="entry name" value="HAMP"/>
    <property type="match status" value="1"/>
</dbReference>
<dbReference type="CDD" id="cd00082">
    <property type="entry name" value="HisKA"/>
    <property type="match status" value="1"/>
</dbReference>
<keyword evidence="9" id="KW-0067">ATP-binding</keyword>
<keyword evidence="6" id="KW-0808">Transferase</keyword>
<keyword evidence="12" id="KW-1133">Transmembrane helix</keyword>
<dbReference type="SMART" id="SM00388">
    <property type="entry name" value="HisKA"/>
    <property type="match status" value="1"/>
</dbReference>
<accession>A0A4P6ZTQ1</accession>
<dbReference type="GO" id="GO:0007234">
    <property type="term" value="P:osmosensory signaling via phosphorelay pathway"/>
    <property type="evidence" value="ECO:0007669"/>
    <property type="project" value="TreeGrafter"/>
</dbReference>
<dbReference type="Gene3D" id="6.10.340.10">
    <property type="match status" value="1"/>
</dbReference>
<dbReference type="Pfam" id="PF00672">
    <property type="entry name" value="HAMP"/>
    <property type="match status" value="1"/>
</dbReference>
<reference evidence="15 16" key="1">
    <citation type="submission" date="2019-03" db="EMBL/GenBank/DDBJ databases">
        <title>Complete genome sequence of Paenisporosarcina antarctica CGMCC 1.6503T.</title>
        <authorList>
            <person name="Rong J.-C."/>
            <person name="Chi N.-Y."/>
            <person name="Zhang Q.-F."/>
        </authorList>
    </citation>
    <scope>NUCLEOTIDE SEQUENCE [LARGE SCALE GENOMIC DNA]</scope>
    <source>
        <strain evidence="15 16">CGMCC 1.6503</strain>
    </source>
</reference>
<keyword evidence="4" id="KW-1003">Cell membrane</keyword>
<evidence type="ECO:0000256" key="3">
    <source>
        <dbReference type="ARBA" id="ARBA00012438"/>
    </source>
</evidence>
<evidence type="ECO:0000256" key="11">
    <source>
        <dbReference type="ARBA" id="ARBA00023136"/>
    </source>
</evidence>
<dbReference type="KEGG" id="panc:E2636_00300"/>
<dbReference type="InterPro" id="IPR036890">
    <property type="entry name" value="HATPase_C_sf"/>
</dbReference>
<dbReference type="CDD" id="cd00075">
    <property type="entry name" value="HATPase"/>
    <property type="match status" value="1"/>
</dbReference>
<feature type="domain" description="HAMP" evidence="14">
    <location>
        <begin position="180"/>
        <end position="232"/>
    </location>
</feature>
<dbReference type="InterPro" id="IPR003660">
    <property type="entry name" value="HAMP_dom"/>
</dbReference>
<keyword evidence="11 12" id="KW-0472">Membrane</keyword>
<keyword evidence="5" id="KW-0597">Phosphoprotein</keyword>
<evidence type="ECO:0000256" key="4">
    <source>
        <dbReference type="ARBA" id="ARBA00022475"/>
    </source>
</evidence>
<dbReference type="OrthoDB" id="9813151at2"/>
<proteinExistence type="predicted"/>
<dbReference type="GO" id="GO:0005886">
    <property type="term" value="C:plasma membrane"/>
    <property type="evidence" value="ECO:0007669"/>
    <property type="project" value="UniProtKB-SubCell"/>
</dbReference>
<dbReference type="InterPro" id="IPR003594">
    <property type="entry name" value="HATPase_dom"/>
</dbReference>
<evidence type="ECO:0000259" key="13">
    <source>
        <dbReference type="PROSITE" id="PS50109"/>
    </source>
</evidence>
<dbReference type="PRINTS" id="PR00344">
    <property type="entry name" value="BCTRLSENSOR"/>
</dbReference>
<dbReference type="SMART" id="SM00387">
    <property type="entry name" value="HATPase_c"/>
    <property type="match status" value="1"/>
</dbReference>
<organism evidence="15 16">
    <name type="scientific">Paenisporosarcina antarctica</name>
    <dbReference type="NCBI Taxonomy" id="417367"/>
    <lineage>
        <taxon>Bacteria</taxon>
        <taxon>Bacillati</taxon>
        <taxon>Bacillota</taxon>
        <taxon>Bacilli</taxon>
        <taxon>Bacillales</taxon>
        <taxon>Caryophanaceae</taxon>
        <taxon>Paenisporosarcina</taxon>
    </lineage>
</organism>
<dbReference type="EC" id="2.7.13.3" evidence="3"/>
<dbReference type="Pfam" id="PF02518">
    <property type="entry name" value="HATPase_c"/>
    <property type="match status" value="1"/>
</dbReference>
<dbReference type="Proteomes" id="UP000294292">
    <property type="component" value="Chromosome"/>
</dbReference>
<evidence type="ECO:0000256" key="1">
    <source>
        <dbReference type="ARBA" id="ARBA00000085"/>
    </source>
</evidence>
<name>A0A4P6ZTQ1_9BACL</name>
<evidence type="ECO:0000256" key="2">
    <source>
        <dbReference type="ARBA" id="ARBA00004651"/>
    </source>
</evidence>
<dbReference type="InterPro" id="IPR005467">
    <property type="entry name" value="His_kinase_dom"/>
</dbReference>
<dbReference type="GO" id="GO:0000155">
    <property type="term" value="F:phosphorelay sensor kinase activity"/>
    <property type="evidence" value="ECO:0007669"/>
    <property type="project" value="InterPro"/>
</dbReference>
<dbReference type="InterPro" id="IPR036097">
    <property type="entry name" value="HisK_dim/P_sf"/>
</dbReference>
<comment type="subcellular location">
    <subcellularLocation>
        <location evidence="2">Cell membrane</location>
        <topology evidence="2">Multi-pass membrane protein</topology>
    </subcellularLocation>
</comment>
<dbReference type="GO" id="GO:0005524">
    <property type="term" value="F:ATP binding"/>
    <property type="evidence" value="ECO:0007669"/>
    <property type="project" value="UniProtKB-KW"/>
</dbReference>
<dbReference type="FunFam" id="3.30.565.10:FF:000006">
    <property type="entry name" value="Sensor histidine kinase WalK"/>
    <property type="match status" value="1"/>
</dbReference>